<dbReference type="RefSeq" id="XP_014482405.1">
    <property type="nucleotide sequence ID" value="XM_014626919.1"/>
</dbReference>
<dbReference type="InterPro" id="IPR002657">
    <property type="entry name" value="BilAc:Na_symport/Acr3"/>
</dbReference>
<dbReference type="InterPro" id="IPR038770">
    <property type="entry name" value="Na+/solute_symporter_sf"/>
</dbReference>
<feature type="transmembrane region" description="Helical" evidence="7">
    <location>
        <begin position="347"/>
        <end position="366"/>
    </location>
</feature>
<keyword evidence="4" id="KW-0769">Symport</keyword>
<feature type="transmembrane region" description="Helical" evidence="7">
    <location>
        <begin position="285"/>
        <end position="302"/>
    </location>
</feature>
<dbReference type="PANTHER" id="PTHR10361:SF28">
    <property type="entry name" value="P3 PROTEIN-RELATED"/>
    <property type="match status" value="1"/>
</dbReference>
<evidence type="ECO:0000256" key="4">
    <source>
        <dbReference type="ARBA" id="ARBA00022847"/>
    </source>
</evidence>
<dbReference type="KEGG" id="dqu:106748425"/>
<keyword evidence="6 7" id="KW-0472">Membrane</keyword>
<dbReference type="GO" id="GO:0015293">
    <property type="term" value="F:symporter activity"/>
    <property type="evidence" value="ECO:0007669"/>
    <property type="project" value="UniProtKB-KW"/>
</dbReference>
<name>A0A6P3XV27_DINQU</name>
<dbReference type="Proteomes" id="UP000515204">
    <property type="component" value="Unplaced"/>
</dbReference>
<keyword evidence="3 7" id="KW-0812">Transmembrane</keyword>
<feature type="transmembrane region" description="Helical" evidence="7">
    <location>
        <begin position="188"/>
        <end position="210"/>
    </location>
</feature>
<evidence type="ECO:0000313" key="8">
    <source>
        <dbReference type="Proteomes" id="UP000515204"/>
    </source>
</evidence>
<dbReference type="Gene3D" id="1.20.1530.20">
    <property type="match status" value="1"/>
</dbReference>
<keyword evidence="4" id="KW-0813">Transport</keyword>
<keyword evidence="5 7" id="KW-1133">Transmembrane helix</keyword>
<evidence type="ECO:0000313" key="9">
    <source>
        <dbReference type="RefSeq" id="XP_014482405.1"/>
    </source>
</evidence>
<evidence type="ECO:0000256" key="1">
    <source>
        <dbReference type="ARBA" id="ARBA00004141"/>
    </source>
</evidence>
<organism evidence="8 9">
    <name type="scientific">Dinoponera quadriceps</name>
    <name type="common">South American ant</name>
    <dbReference type="NCBI Taxonomy" id="609295"/>
    <lineage>
        <taxon>Eukaryota</taxon>
        <taxon>Metazoa</taxon>
        <taxon>Ecdysozoa</taxon>
        <taxon>Arthropoda</taxon>
        <taxon>Hexapoda</taxon>
        <taxon>Insecta</taxon>
        <taxon>Pterygota</taxon>
        <taxon>Neoptera</taxon>
        <taxon>Endopterygota</taxon>
        <taxon>Hymenoptera</taxon>
        <taxon>Apocrita</taxon>
        <taxon>Aculeata</taxon>
        <taxon>Formicoidea</taxon>
        <taxon>Formicidae</taxon>
        <taxon>Ponerinae</taxon>
        <taxon>Ponerini</taxon>
        <taxon>Dinoponera</taxon>
    </lineage>
</organism>
<dbReference type="GO" id="GO:0016020">
    <property type="term" value="C:membrane"/>
    <property type="evidence" value="ECO:0007669"/>
    <property type="project" value="UniProtKB-SubCell"/>
</dbReference>
<accession>A0A6P3XV27</accession>
<feature type="transmembrane region" description="Helical" evidence="7">
    <location>
        <begin position="322"/>
        <end position="341"/>
    </location>
</feature>
<evidence type="ECO:0000256" key="7">
    <source>
        <dbReference type="SAM" id="Phobius"/>
    </source>
</evidence>
<evidence type="ECO:0000256" key="6">
    <source>
        <dbReference type="ARBA" id="ARBA00023136"/>
    </source>
</evidence>
<dbReference type="Pfam" id="PF01758">
    <property type="entry name" value="SBF"/>
    <property type="match status" value="1"/>
</dbReference>
<sequence length="471" mass="52469">MCELTDKLSWKNESTQWADSYIFMTCLQRMAIVAAVIGFLLLQGAAAWKTKITSDITVRMNDVVSFPFVISNEVPTQSKLVLVPSADSDVAKLSLYVLVQNETSFNGVLNITGVFLGTTKLTFTLMENEDKIYNEDVAVITVIRKERAIDNAFTISVAVLVSILYINFGCAMDWNVCRNTLKRPIGPAIGFFCQFVIMPLLSFVIGYILFPGRPELQIGMFFTGVSPSGGASNIWTVLLEGNLNLSVTMTTLCTIAAFGMMPLWIFTLGRYIFERGNLTVPYHQIGTFVVGLVIPLAIGFLIQKKLPRVSKILIRIMKPFSVILILFIIVFAIVTNLYLFKLFSLEIVIAGMGLPWLGFLFGLIVAKLCRQPQADIRAIAIETGIQNTGVSIFLLRFTLKPPTSDLTTVVPVSSAIMTPIPLMILYIVKLIYQYRQRIKEKRISNFASSNKIQTVEGSMRSNVSRLIENTE</sequence>
<dbReference type="OrthoDB" id="203097at2759"/>
<feature type="transmembrane region" description="Helical" evidence="7">
    <location>
        <begin position="148"/>
        <end position="168"/>
    </location>
</feature>
<proteinExistence type="inferred from homology"/>
<dbReference type="AlphaFoldDB" id="A0A6P3XV27"/>
<gene>
    <name evidence="9" type="primary">LOC106748425</name>
</gene>
<feature type="transmembrane region" description="Helical" evidence="7">
    <location>
        <begin position="409"/>
        <end position="432"/>
    </location>
</feature>
<evidence type="ECO:0000256" key="5">
    <source>
        <dbReference type="ARBA" id="ARBA00022989"/>
    </source>
</evidence>
<feature type="transmembrane region" description="Helical" evidence="7">
    <location>
        <begin position="378"/>
        <end position="397"/>
    </location>
</feature>
<evidence type="ECO:0000256" key="2">
    <source>
        <dbReference type="ARBA" id="ARBA00006528"/>
    </source>
</evidence>
<feature type="transmembrane region" description="Helical" evidence="7">
    <location>
        <begin position="252"/>
        <end position="273"/>
    </location>
</feature>
<dbReference type="InterPro" id="IPR004710">
    <property type="entry name" value="Bilac:Na_transpt"/>
</dbReference>
<feature type="transmembrane region" description="Helical" evidence="7">
    <location>
        <begin position="20"/>
        <end position="42"/>
    </location>
</feature>
<evidence type="ECO:0000256" key="3">
    <source>
        <dbReference type="ARBA" id="ARBA00022692"/>
    </source>
</evidence>
<comment type="subcellular location">
    <subcellularLocation>
        <location evidence="1">Membrane</location>
        <topology evidence="1">Multi-pass membrane protein</topology>
    </subcellularLocation>
</comment>
<reference evidence="9" key="1">
    <citation type="submission" date="2025-08" db="UniProtKB">
        <authorList>
            <consortium name="RefSeq"/>
        </authorList>
    </citation>
    <scope>IDENTIFICATION</scope>
</reference>
<protein>
    <submittedName>
        <fullName evidence="9">Ileal sodium/bile acid cotransporter-like isoform X1</fullName>
    </submittedName>
</protein>
<comment type="similarity">
    <text evidence="2">Belongs to the bile acid:sodium symporter (BASS) (TC 2.A.28) family.</text>
</comment>
<dbReference type="PANTHER" id="PTHR10361">
    <property type="entry name" value="SODIUM-BILE ACID COTRANSPORTER"/>
    <property type="match status" value="1"/>
</dbReference>
<keyword evidence="8" id="KW-1185">Reference proteome</keyword>
<dbReference type="GeneID" id="106748425"/>